<dbReference type="AlphaFoldDB" id="A0A2A6JF97"/>
<dbReference type="InterPro" id="IPR000644">
    <property type="entry name" value="CBS_dom"/>
</dbReference>
<gene>
    <name evidence="5" type="ORF">CO666_11135</name>
</gene>
<evidence type="ECO:0000256" key="2">
    <source>
        <dbReference type="PROSITE-ProRule" id="PRU00703"/>
    </source>
</evidence>
<dbReference type="RefSeq" id="WP_097612261.1">
    <property type="nucleotide sequence ID" value="NZ_NWSV01000005.1"/>
</dbReference>
<feature type="domain" description="CBS" evidence="4">
    <location>
        <begin position="94"/>
        <end position="150"/>
    </location>
</feature>
<dbReference type="PIRSF" id="PIRSF036990">
    <property type="entry name" value="UCP036990_CBS_BON"/>
    <property type="match status" value="1"/>
</dbReference>
<evidence type="ECO:0000259" key="3">
    <source>
        <dbReference type="PROSITE" id="PS50914"/>
    </source>
</evidence>
<proteinExistence type="predicted"/>
<dbReference type="PANTHER" id="PTHR43080">
    <property type="entry name" value="CBS DOMAIN-CONTAINING PROTEIN CBSX3, MITOCHONDRIAL"/>
    <property type="match status" value="1"/>
</dbReference>
<name>A0A2A6JF97_9HYPH</name>
<dbReference type="SUPFAM" id="SSF54631">
    <property type="entry name" value="CBS-domain pair"/>
    <property type="match status" value="1"/>
</dbReference>
<dbReference type="EMBL" id="NWSV01000005">
    <property type="protein sequence ID" value="PDT04528.1"/>
    <property type="molecule type" value="Genomic_DNA"/>
</dbReference>
<keyword evidence="1 2" id="KW-0129">CBS domain</keyword>
<evidence type="ECO:0000313" key="6">
    <source>
        <dbReference type="Proteomes" id="UP000220768"/>
    </source>
</evidence>
<dbReference type="PROSITE" id="PS51371">
    <property type="entry name" value="CBS"/>
    <property type="match status" value="2"/>
</dbReference>
<feature type="domain" description="BON" evidence="3">
    <location>
        <begin position="155"/>
        <end position="223"/>
    </location>
</feature>
<dbReference type="Proteomes" id="UP000220768">
    <property type="component" value="Unassembled WGS sequence"/>
</dbReference>
<dbReference type="CDD" id="cd04586">
    <property type="entry name" value="CBS_pair_BON_assoc"/>
    <property type="match status" value="1"/>
</dbReference>
<keyword evidence="5" id="KW-0418">Kinase</keyword>
<dbReference type="Pfam" id="PF00571">
    <property type="entry name" value="CBS"/>
    <property type="match status" value="2"/>
</dbReference>
<evidence type="ECO:0000259" key="4">
    <source>
        <dbReference type="PROSITE" id="PS51371"/>
    </source>
</evidence>
<dbReference type="Gene3D" id="3.10.580.10">
    <property type="entry name" value="CBS-domain"/>
    <property type="match status" value="1"/>
</dbReference>
<dbReference type="InterPro" id="IPR051257">
    <property type="entry name" value="Diverse_CBS-Domain"/>
</dbReference>
<keyword evidence="5" id="KW-0808">Transferase</keyword>
<sequence length="240" mass="25743">MRVETIMTSPAITVTASSSVAEAAKLMLDNRISGLPVVDANGTLVGIVSEGDFLRRSELNTERKRSWLLEWLASPGKIADDYVRTHGRRVEEVMTSPVSAIAPTAAISEAVGLMERRDIKRLPVVADGRLVGILARSDLLRALSQALPPISASAGDAEAQAAIEAELARQSWSRNGFIHCHVANGVAELTGTIFDERERLAAKIAAENVPGVTSVRDLLVWVDPYYGIALPPPAAEARQT</sequence>
<reference evidence="5 6" key="1">
    <citation type="submission" date="2017-09" db="EMBL/GenBank/DDBJ databases">
        <title>Comparative genomics of rhizobia isolated from Phaseolus vulgaris in China.</title>
        <authorList>
            <person name="Tong W."/>
        </authorList>
    </citation>
    <scope>NUCLEOTIDE SEQUENCE [LARGE SCALE GENOMIC DNA]</scope>
    <source>
        <strain evidence="5 6">C5</strain>
    </source>
</reference>
<dbReference type="InterPro" id="IPR046342">
    <property type="entry name" value="CBS_dom_sf"/>
</dbReference>
<keyword evidence="6" id="KW-1185">Reference proteome</keyword>
<dbReference type="InterPro" id="IPR007055">
    <property type="entry name" value="BON_dom"/>
</dbReference>
<dbReference type="GO" id="GO:0016301">
    <property type="term" value="F:kinase activity"/>
    <property type="evidence" value="ECO:0007669"/>
    <property type="project" value="UniProtKB-KW"/>
</dbReference>
<feature type="domain" description="CBS" evidence="4">
    <location>
        <begin position="7"/>
        <end position="65"/>
    </location>
</feature>
<dbReference type="SMART" id="SM00116">
    <property type="entry name" value="CBS"/>
    <property type="match status" value="2"/>
</dbReference>
<dbReference type="Gene3D" id="3.30.1340.30">
    <property type="match status" value="1"/>
</dbReference>
<accession>A0A2A6JF97</accession>
<dbReference type="Pfam" id="PF04972">
    <property type="entry name" value="BON"/>
    <property type="match status" value="1"/>
</dbReference>
<evidence type="ECO:0000313" key="5">
    <source>
        <dbReference type="EMBL" id="PDT04528.1"/>
    </source>
</evidence>
<evidence type="ECO:0000256" key="1">
    <source>
        <dbReference type="ARBA" id="ARBA00023122"/>
    </source>
</evidence>
<organism evidence="5 6">
    <name type="scientific">Rhizobium chutanense</name>
    <dbReference type="NCBI Taxonomy" id="2035448"/>
    <lineage>
        <taxon>Bacteria</taxon>
        <taxon>Pseudomonadati</taxon>
        <taxon>Pseudomonadota</taxon>
        <taxon>Alphaproteobacteria</taxon>
        <taxon>Hyphomicrobiales</taxon>
        <taxon>Rhizobiaceae</taxon>
        <taxon>Rhizobium/Agrobacterium group</taxon>
        <taxon>Rhizobium</taxon>
    </lineage>
</organism>
<dbReference type="PROSITE" id="PS50914">
    <property type="entry name" value="BON"/>
    <property type="match status" value="1"/>
</dbReference>
<protein>
    <submittedName>
        <fullName evidence="5">Histidine kinase</fullName>
    </submittedName>
</protein>
<comment type="caution">
    <text evidence="5">The sequence shown here is derived from an EMBL/GenBank/DDBJ whole genome shotgun (WGS) entry which is preliminary data.</text>
</comment>
<dbReference type="InterPro" id="IPR017080">
    <property type="entry name" value="UCP036990_CBS_BON"/>
</dbReference>
<dbReference type="PANTHER" id="PTHR43080:SF26">
    <property type="entry name" value="REGULATORY PROTEIN"/>
    <property type="match status" value="1"/>
</dbReference>